<evidence type="ECO:0000256" key="1">
    <source>
        <dbReference type="ARBA" id="ARBA00004141"/>
    </source>
</evidence>
<dbReference type="Pfam" id="PF01943">
    <property type="entry name" value="Polysacc_synt"/>
    <property type="match status" value="1"/>
</dbReference>
<name>A0A518XGV8_9GAMM</name>
<evidence type="ECO:0000313" key="7">
    <source>
        <dbReference type="Proteomes" id="UP000319411"/>
    </source>
</evidence>
<dbReference type="InterPro" id="IPR052556">
    <property type="entry name" value="PolySynth_Transporter"/>
</dbReference>
<evidence type="ECO:0000313" key="6">
    <source>
        <dbReference type="EMBL" id="QDY43422.1"/>
    </source>
</evidence>
<dbReference type="AlphaFoldDB" id="A0A518XGV8"/>
<accession>A0A518XGV8</accession>
<comment type="subcellular location">
    <subcellularLocation>
        <location evidence="1">Membrane</location>
        <topology evidence="1">Multi-pass membrane protein</topology>
    </subcellularLocation>
</comment>
<dbReference type="GO" id="GO:0016020">
    <property type="term" value="C:membrane"/>
    <property type="evidence" value="ECO:0007669"/>
    <property type="project" value="UniProtKB-SubCell"/>
</dbReference>
<feature type="transmembrane region" description="Helical" evidence="5">
    <location>
        <begin position="358"/>
        <end position="377"/>
    </location>
</feature>
<feature type="transmembrane region" description="Helical" evidence="5">
    <location>
        <begin position="251"/>
        <end position="274"/>
    </location>
</feature>
<feature type="transmembrane region" description="Helical" evidence="5">
    <location>
        <begin position="325"/>
        <end position="346"/>
    </location>
</feature>
<dbReference type="RefSeq" id="WP_145890062.1">
    <property type="nucleotide sequence ID" value="NZ_CP032702.1"/>
</dbReference>
<evidence type="ECO:0000256" key="2">
    <source>
        <dbReference type="ARBA" id="ARBA00022692"/>
    </source>
</evidence>
<evidence type="ECO:0000256" key="4">
    <source>
        <dbReference type="ARBA" id="ARBA00023136"/>
    </source>
</evidence>
<dbReference type="PANTHER" id="PTHR43424:SF1">
    <property type="entry name" value="LOCUS PUTATIVE PROTEIN 1-RELATED"/>
    <property type="match status" value="1"/>
</dbReference>
<feature type="transmembrane region" description="Helical" evidence="5">
    <location>
        <begin position="383"/>
        <end position="403"/>
    </location>
</feature>
<sequence>MKLTTFFRSDKLRNSLWMIAEKLITLLGLIFITSFVARYIGVALFGQLALAIALFQIIQVAAQMGSDNVIFKRITRHPRSGMKLIQATLMQRLLIYLLLSAPLLLWQYFQADRQAFAFFLAVFVATLFSTLDVYVVYYNARLQSRYNALVNSLGLLLGFLLRYVVVWLQLAPVWLSVPIVVTTLLPLIVRHRASRQVYACPLTLRAMQRYRRYLLRAGFSLVLASLSVALYSRVSQLTLAWLAGSSAVGLFSAASTLASSWTVITAAVITSSFTAIFRCKDDLLAARQAAQLHRLILLISLFFVVSFALGGYAFLRLLYGDDYLAAWPVLMLLTVAAVFSAAGPIPNRYIVRLSGYRYLTIKTLLLVALSLPLNVVLCWQWGLYGAAISVIIVEALALTVFNYPFAQGVIWKIHCAAFTPKVARQPQ</sequence>
<organism evidence="6 7">
    <name type="scientific">Candidatus Pantoea soli</name>
    <dbReference type="NCBI Taxonomy" id="3098669"/>
    <lineage>
        <taxon>Bacteria</taxon>
        <taxon>Pseudomonadati</taxon>
        <taxon>Pseudomonadota</taxon>
        <taxon>Gammaproteobacteria</taxon>
        <taxon>Enterobacterales</taxon>
        <taxon>Erwiniaceae</taxon>
        <taxon>Pantoea</taxon>
    </lineage>
</organism>
<protein>
    <recommendedName>
        <fullName evidence="8">Polysaccharide biosynthesis protein</fullName>
    </recommendedName>
</protein>
<feature type="transmembrane region" description="Helical" evidence="5">
    <location>
        <begin position="171"/>
        <end position="189"/>
    </location>
</feature>
<keyword evidence="2 5" id="KW-0812">Transmembrane</keyword>
<keyword evidence="3 5" id="KW-1133">Transmembrane helix</keyword>
<reference evidence="6 7" key="1">
    <citation type="submission" date="2018-10" db="EMBL/GenBank/DDBJ databases">
        <title>Genome Sequencing of Pantoea dispersa DSM 32899.</title>
        <authorList>
            <person name="Nawrath M."/>
            <person name="Ottenheim C."/>
            <person name="Wilm A."/>
            <person name="Zimmermann W."/>
            <person name="Wu J.C."/>
        </authorList>
    </citation>
    <scope>NUCLEOTIDE SEQUENCE [LARGE SCALE GENOMIC DNA]</scope>
    <source>
        <strain evidence="6 7">DSM 32899</strain>
    </source>
</reference>
<dbReference type="Proteomes" id="UP000319411">
    <property type="component" value="Chromosome"/>
</dbReference>
<evidence type="ECO:0000256" key="5">
    <source>
        <dbReference type="SAM" id="Phobius"/>
    </source>
</evidence>
<proteinExistence type="predicted"/>
<gene>
    <name evidence="6" type="ORF">D8B20_16755</name>
</gene>
<dbReference type="EMBL" id="CP032702">
    <property type="protein sequence ID" value="QDY43422.1"/>
    <property type="molecule type" value="Genomic_DNA"/>
</dbReference>
<feature type="transmembrane region" description="Helical" evidence="5">
    <location>
        <begin position="213"/>
        <end position="231"/>
    </location>
</feature>
<keyword evidence="4 5" id="KW-0472">Membrane</keyword>
<dbReference type="PANTHER" id="PTHR43424">
    <property type="entry name" value="LOCUS PUTATIVE PROTEIN 1-RELATED"/>
    <property type="match status" value="1"/>
</dbReference>
<evidence type="ECO:0000256" key="3">
    <source>
        <dbReference type="ARBA" id="ARBA00022989"/>
    </source>
</evidence>
<feature type="transmembrane region" description="Helical" evidence="5">
    <location>
        <begin position="23"/>
        <end position="42"/>
    </location>
</feature>
<feature type="transmembrane region" description="Helical" evidence="5">
    <location>
        <begin position="295"/>
        <end position="319"/>
    </location>
</feature>
<feature type="transmembrane region" description="Helical" evidence="5">
    <location>
        <begin position="92"/>
        <end position="109"/>
    </location>
</feature>
<keyword evidence="7" id="KW-1185">Reference proteome</keyword>
<dbReference type="KEGG" id="pdis:D8B20_16755"/>
<feature type="transmembrane region" description="Helical" evidence="5">
    <location>
        <begin position="115"/>
        <end position="136"/>
    </location>
</feature>
<dbReference type="InterPro" id="IPR002797">
    <property type="entry name" value="Polysacc_synth"/>
</dbReference>
<feature type="transmembrane region" description="Helical" evidence="5">
    <location>
        <begin position="48"/>
        <end position="71"/>
    </location>
</feature>
<evidence type="ECO:0008006" key="8">
    <source>
        <dbReference type="Google" id="ProtNLM"/>
    </source>
</evidence>
<feature type="transmembrane region" description="Helical" evidence="5">
    <location>
        <begin position="148"/>
        <end position="165"/>
    </location>
</feature>
<dbReference type="OrthoDB" id="103403at2"/>